<dbReference type="SUPFAM" id="SSF52540">
    <property type="entry name" value="P-loop containing nucleoside triphosphate hydrolases"/>
    <property type="match status" value="2"/>
</dbReference>
<keyword evidence="2" id="KW-0547">Nucleotide-binding</keyword>
<dbReference type="InterPro" id="IPR014001">
    <property type="entry name" value="Helicase_ATP-bd"/>
</dbReference>
<dbReference type="Gene3D" id="3.40.50.10810">
    <property type="entry name" value="Tandem AAA-ATPase domain"/>
    <property type="match status" value="1"/>
</dbReference>
<dbReference type="GO" id="GO:0005634">
    <property type="term" value="C:nucleus"/>
    <property type="evidence" value="ECO:0007669"/>
    <property type="project" value="TreeGrafter"/>
</dbReference>
<dbReference type="SMART" id="SM00490">
    <property type="entry name" value="HELICc"/>
    <property type="match status" value="1"/>
</dbReference>
<dbReference type="PROSITE" id="PS51194">
    <property type="entry name" value="HELICASE_CTER"/>
    <property type="match status" value="1"/>
</dbReference>
<dbReference type="Pfam" id="PF00271">
    <property type="entry name" value="Helicase_C"/>
    <property type="match status" value="1"/>
</dbReference>
<dbReference type="InterPro" id="IPR038718">
    <property type="entry name" value="SNF2-like_sf"/>
</dbReference>
<dbReference type="InterPro" id="IPR001841">
    <property type="entry name" value="Znf_RING"/>
</dbReference>
<dbReference type="SMART" id="SM00184">
    <property type="entry name" value="RING"/>
    <property type="match status" value="1"/>
</dbReference>
<dbReference type="CDD" id="cd18008">
    <property type="entry name" value="DEXDc_SHPRH-like"/>
    <property type="match status" value="1"/>
</dbReference>
<feature type="region of interest" description="Disordered" evidence="7">
    <location>
        <begin position="925"/>
        <end position="955"/>
    </location>
</feature>
<keyword evidence="3" id="KW-0378">Hydrolase</keyword>
<feature type="domain" description="Helicase ATP-binding" evidence="9">
    <location>
        <begin position="303"/>
        <end position="457"/>
    </location>
</feature>
<feature type="region of interest" description="Disordered" evidence="7">
    <location>
        <begin position="868"/>
        <end position="896"/>
    </location>
</feature>
<dbReference type="SUPFAM" id="SSF57850">
    <property type="entry name" value="RING/U-box"/>
    <property type="match status" value="1"/>
</dbReference>
<evidence type="ECO:0000313" key="12">
    <source>
        <dbReference type="Proteomes" id="UP000613580"/>
    </source>
</evidence>
<evidence type="ECO:0000313" key="11">
    <source>
        <dbReference type="EMBL" id="KAF7310688.1"/>
    </source>
</evidence>
<keyword evidence="12" id="KW-1185">Reference proteome</keyword>
<evidence type="ECO:0000256" key="7">
    <source>
        <dbReference type="SAM" id="MobiDB-lite"/>
    </source>
</evidence>
<dbReference type="PROSITE" id="PS51192">
    <property type="entry name" value="HELICASE_ATP_BIND_1"/>
    <property type="match status" value="1"/>
</dbReference>
<dbReference type="GO" id="GO:0008270">
    <property type="term" value="F:zinc ion binding"/>
    <property type="evidence" value="ECO:0007669"/>
    <property type="project" value="UniProtKB-KW"/>
</dbReference>
<keyword evidence="6" id="KW-0862">Zinc</keyword>
<dbReference type="InterPro" id="IPR000330">
    <property type="entry name" value="SNF2_N"/>
</dbReference>
<evidence type="ECO:0000256" key="1">
    <source>
        <dbReference type="ARBA" id="ARBA00007025"/>
    </source>
</evidence>
<reference evidence="11" key="1">
    <citation type="submission" date="2020-05" db="EMBL/GenBank/DDBJ databases">
        <title>Mycena genomes resolve the evolution of fungal bioluminescence.</title>
        <authorList>
            <person name="Tsai I.J."/>
        </authorList>
    </citation>
    <scope>NUCLEOTIDE SEQUENCE</scope>
    <source>
        <strain evidence="11">110903Hualien_Pintung</strain>
    </source>
</reference>
<dbReference type="OrthoDB" id="448448at2759"/>
<dbReference type="Gene3D" id="3.30.40.10">
    <property type="entry name" value="Zinc/RING finger domain, C3HC4 (zinc finger)"/>
    <property type="match status" value="1"/>
</dbReference>
<evidence type="ECO:0000256" key="5">
    <source>
        <dbReference type="ARBA" id="ARBA00022840"/>
    </source>
</evidence>
<protein>
    <submittedName>
        <fullName evidence="11">DNA repair protein</fullName>
    </submittedName>
</protein>
<dbReference type="InterPro" id="IPR050628">
    <property type="entry name" value="SNF2_RAD54_helicase_TF"/>
</dbReference>
<dbReference type="EMBL" id="JACAZE010000007">
    <property type="protein sequence ID" value="KAF7310688.1"/>
    <property type="molecule type" value="Genomic_DNA"/>
</dbReference>
<dbReference type="CDD" id="cd18793">
    <property type="entry name" value="SF2_C_SNF"/>
    <property type="match status" value="1"/>
</dbReference>
<dbReference type="PANTHER" id="PTHR45626">
    <property type="entry name" value="TRANSCRIPTION TERMINATION FACTOR 2-RELATED"/>
    <property type="match status" value="1"/>
</dbReference>
<dbReference type="InterPro" id="IPR027417">
    <property type="entry name" value="P-loop_NTPase"/>
</dbReference>
<dbReference type="GO" id="GO:0016787">
    <property type="term" value="F:hydrolase activity"/>
    <property type="evidence" value="ECO:0007669"/>
    <property type="project" value="UniProtKB-KW"/>
</dbReference>
<dbReference type="SMART" id="SM00487">
    <property type="entry name" value="DEXDc"/>
    <property type="match status" value="1"/>
</dbReference>
<feature type="domain" description="RING-type" evidence="8">
    <location>
        <begin position="631"/>
        <end position="676"/>
    </location>
</feature>
<keyword evidence="6" id="KW-0479">Metal-binding</keyword>
<dbReference type="AlphaFoldDB" id="A0A8H6T457"/>
<dbReference type="GO" id="GO:0004386">
    <property type="term" value="F:helicase activity"/>
    <property type="evidence" value="ECO:0007669"/>
    <property type="project" value="UniProtKB-KW"/>
</dbReference>
<dbReference type="GO" id="GO:0008094">
    <property type="term" value="F:ATP-dependent activity, acting on DNA"/>
    <property type="evidence" value="ECO:0007669"/>
    <property type="project" value="TreeGrafter"/>
</dbReference>
<organism evidence="11 12">
    <name type="scientific">Mycena chlorophos</name>
    <name type="common">Agaric fungus</name>
    <name type="synonym">Agaricus chlorophos</name>
    <dbReference type="NCBI Taxonomy" id="658473"/>
    <lineage>
        <taxon>Eukaryota</taxon>
        <taxon>Fungi</taxon>
        <taxon>Dikarya</taxon>
        <taxon>Basidiomycota</taxon>
        <taxon>Agaricomycotina</taxon>
        <taxon>Agaricomycetes</taxon>
        <taxon>Agaricomycetidae</taxon>
        <taxon>Agaricales</taxon>
        <taxon>Marasmiineae</taxon>
        <taxon>Mycenaceae</taxon>
        <taxon>Mycena</taxon>
    </lineage>
</organism>
<dbReference type="InterPro" id="IPR001650">
    <property type="entry name" value="Helicase_C-like"/>
</dbReference>
<feature type="compositionally biased region" description="Polar residues" evidence="7">
    <location>
        <begin position="868"/>
        <end position="882"/>
    </location>
</feature>
<name>A0A8H6T457_MYCCL</name>
<dbReference type="Gene3D" id="3.40.50.300">
    <property type="entry name" value="P-loop containing nucleotide triphosphate hydrolases"/>
    <property type="match status" value="1"/>
</dbReference>
<evidence type="ECO:0000259" key="8">
    <source>
        <dbReference type="PROSITE" id="PS50089"/>
    </source>
</evidence>
<evidence type="ECO:0000256" key="6">
    <source>
        <dbReference type="PROSITE-ProRule" id="PRU00175"/>
    </source>
</evidence>
<keyword evidence="5" id="KW-0067">ATP-binding</keyword>
<keyword evidence="4" id="KW-0347">Helicase</keyword>
<feature type="region of interest" description="Disordered" evidence="7">
    <location>
        <begin position="997"/>
        <end position="1045"/>
    </location>
</feature>
<dbReference type="Proteomes" id="UP000613580">
    <property type="component" value="Unassembled WGS sequence"/>
</dbReference>
<evidence type="ECO:0000259" key="9">
    <source>
        <dbReference type="PROSITE" id="PS51192"/>
    </source>
</evidence>
<comment type="similarity">
    <text evidence="1">Belongs to the SNF2/RAD54 helicase family.</text>
</comment>
<dbReference type="InterPro" id="IPR013083">
    <property type="entry name" value="Znf_RING/FYVE/PHD"/>
</dbReference>
<gene>
    <name evidence="11" type="ORF">HMN09_00611700</name>
</gene>
<accession>A0A8H6T457</accession>
<proteinExistence type="inferred from homology"/>
<dbReference type="PROSITE" id="PS50089">
    <property type="entry name" value="ZF_RING_2"/>
    <property type="match status" value="1"/>
</dbReference>
<evidence type="ECO:0000256" key="4">
    <source>
        <dbReference type="ARBA" id="ARBA00022806"/>
    </source>
</evidence>
<evidence type="ECO:0000256" key="3">
    <source>
        <dbReference type="ARBA" id="ARBA00022801"/>
    </source>
</evidence>
<dbReference type="PANTHER" id="PTHR45626:SF22">
    <property type="entry name" value="DNA REPAIR PROTEIN RAD5"/>
    <property type="match status" value="1"/>
</dbReference>
<evidence type="ECO:0000259" key="10">
    <source>
        <dbReference type="PROSITE" id="PS51194"/>
    </source>
</evidence>
<dbReference type="Pfam" id="PF00176">
    <property type="entry name" value="SNF2-rel_dom"/>
    <property type="match status" value="1"/>
</dbReference>
<keyword evidence="6" id="KW-0863">Zinc-finger</keyword>
<dbReference type="InterPro" id="IPR049730">
    <property type="entry name" value="SNF2/RAD54-like_C"/>
</dbReference>
<evidence type="ECO:0000256" key="2">
    <source>
        <dbReference type="ARBA" id="ARBA00022741"/>
    </source>
</evidence>
<comment type="caution">
    <text evidence="11">The sequence shown here is derived from an EMBL/GenBank/DDBJ whole genome shotgun (WGS) entry which is preliminary data.</text>
</comment>
<feature type="compositionally biased region" description="Polar residues" evidence="7">
    <location>
        <begin position="1012"/>
        <end position="1031"/>
    </location>
</feature>
<sequence length="1045" mass="116728">MDSDNDQPLTKPPLFFARLEQPKAAVTVVENKPAGKGKKSDGKKQMSLSAMLKQPSKTAAAKNKKTDTIVRLYNSRGFHAVSSWVARLLDLDIVEFRGTMVDCPQKLTTGCNFVISVAVHMLPTAFKPSNIDTSDKPPVMFSEGAETLDEQLLRERKASIIKLFDELNLRPDAGANSSWGDGEEIEVEEGEEITDNDLGGYLPKGAEERPHDGRDGTAGHVLADVARIPEAGAEWMSSIELGKMDARQAASTHPLWSRYLFPLPPVDGIIDLTADQKPFYFNPYSGELSLDFPKAERQGRGGILACRAKKSSKAPSATLIVAPTSLLAQWESELQRCSKPGTLECVIWHGQNRQDLQAMLDDDDDSDDGVTKIKVVITSYGVLASEHAKLDKSKSPLYEVEWLRVVLDEAHACKSRTSKTAKAVYALTARRRWAVTGTPIVNKLEDLYSLLKFLDFRPWADFSFFRSFITLPFLARDTKALEIVQIILESILLRREKTMLDTNGKRIVELPPKEVVIEHLEFSSLERKIYDSLFNSAKRDFLRLDAKGLVGKNYTHILAMLMRLRRAVLHPNLVLSNKDNPIKQTQGDETVDVNELIKRFANDDASVDGGANVFAQKVLENLDIEEDDAECPVCLDVMQSPMVIPDCMHRCCKDCLMTLCATAEEKGKDAVCPTCSRGPIEERDLMEVFRPPKSSQNPEPAAILRKNDFRSSTKLEALIQNLRKLREQDPCFRAVVFSQFTSFLDLIQIILKREHFEHYRFDGSMDVKTRGAAIEQFKAPARKAKILVVSLKAGGVGLNLTTANHVFMMDCWWNAAIENQAIDRVHRIGQEKTVYVKHFIVANTIEGRIQQIQKRKLWTGIQTSGPTRFETSWEGSSATMASPSPRPQSAFESTPSPLVLERGTGFEHRRRCDFLRTLFASLPPTSMSPVDVGSNGLPPRVPPPLASGTTAEQPECQDGRRAWWTPMQLVLLTIFLPATGPTPATQPHPLTRHLHHTYTHNQRPRSAERPNETISTDQNPATTPSCSTSRVLSFLPDSSRDEHQL</sequence>
<feature type="domain" description="Helicase C-terminal" evidence="10">
    <location>
        <begin position="717"/>
        <end position="869"/>
    </location>
</feature>
<dbReference type="GO" id="GO:0005524">
    <property type="term" value="F:ATP binding"/>
    <property type="evidence" value="ECO:0007669"/>
    <property type="project" value="UniProtKB-KW"/>
</dbReference>
<dbReference type="GO" id="GO:0006281">
    <property type="term" value="P:DNA repair"/>
    <property type="evidence" value="ECO:0007669"/>
    <property type="project" value="TreeGrafter"/>
</dbReference>